<gene>
    <name evidence="2" type="ORF">C8F04DRAFT_1175779</name>
</gene>
<feature type="compositionally biased region" description="Basic and acidic residues" evidence="1">
    <location>
        <begin position="130"/>
        <end position="140"/>
    </location>
</feature>
<proteinExistence type="predicted"/>
<feature type="region of interest" description="Disordered" evidence="1">
    <location>
        <begin position="18"/>
        <end position="69"/>
    </location>
</feature>
<protein>
    <submittedName>
        <fullName evidence="2">Uncharacterized protein</fullName>
    </submittedName>
</protein>
<sequence length="200" mass="22381">MGGCVSISKILEVRRGQGKFSENVQTRKTRSGVFDESASSSRGRRRSPLSRGDHESQLSDEELEHQRALAKGQAQLDEIRRENRRLKLRVIELGVTQNDIKALGSEPRVWIGVLFHNVIRSQRRAKVKLKREAERDKESGGTEDEGEKEGGVKEGTEKSRETEGKENSGGNGSEESGGERESEGKGRRVKGTTRRRLKVE</sequence>
<feature type="compositionally biased region" description="Basic and acidic residues" evidence="1">
    <location>
        <begin position="148"/>
        <end position="166"/>
    </location>
</feature>
<accession>A0AAD6XFH3</accession>
<dbReference type="EMBL" id="JARJCM010000010">
    <property type="protein sequence ID" value="KAJ7043314.1"/>
    <property type="molecule type" value="Genomic_DNA"/>
</dbReference>
<name>A0AAD6XFH3_9AGAR</name>
<comment type="caution">
    <text evidence="2">The sequence shown here is derived from an EMBL/GenBank/DDBJ whole genome shotgun (WGS) entry which is preliminary data.</text>
</comment>
<feature type="region of interest" description="Disordered" evidence="1">
    <location>
        <begin position="124"/>
        <end position="200"/>
    </location>
</feature>
<evidence type="ECO:0000313" key="3">
    <source>
        <dbReference type="Proteomes" id="UP001218188"/>
    </source>
</evidence>
<dbReference type="Proteomes" id="UP001218188">
    <property type="component" value="Unassembled WGS sequence"/>
</dbReference>
<evidence type="ECO:0000313" key="2">
    <source>
        <dbReference type="EMBL" id="KAJ7043314.1"/>
    </source>
</evidence>
<feature type="compositionally biased region" description="Basic residues" evidence="1">
    <location>
        <begin position="187"/>
        <end position="200"/>
    </location>
</feature>
<dbReference type="AlphaFoldDB" id="A0AAD6XFH3"/>
<evidence type="ECO:0000256" key="1">
    <source>
        <dbReference type="SAM" id="MobiDB-lite"/>
    </source>
</evidence>
<reference evidence="2" key="1">
    <citation type="submission" date="2023-03" db="EMBL/GenBank/DDBJ databases">
        <title>Massive genome expansion in bonnet fungi (Mycena s.s.) driven by repeated elements and novel gene families across ecological guilds.</title>
        <authorList>
            <consortium name="Lawrence Berkeley National Laboratory"/>
            <person name="Harder C.B."/>
            <person name="Miyauchi S."/>
            <person name="Viragh M."/>
            <person name="Kuo A."/>
            <person name="Thoen E."/>
            <person name="Andreopoulos B."/>
            <person name="Lu D."/>
            <person name="Skrede I."/>
            <person name="Drula E."/>
            <person name="Henrissat B."/>
            <person name="Morin E."/>
            <person name="Kohler A."/>
            <person name="Barry K."/>
            <person name="LaButti K."/>
            <person name="Morin E."/>
            <person name="Salamov A."/>
            <person name="Lipzen A."/>
            <person name="Mereny Z."/>
            <person name="Hegedus B."/>
            <person name="Baldrian P."/>
            <person name="Stursova M."/>
            <person name="Weitz H."/>
            <person name="Taylor A."/>
            <person name="Grigoriev I.V."/>
            <person name="Nagy L.G."/>
            <person name="Martin F."/>
            <person name="Kauserud H."/>
        </authorList>
    </citation>
    <scope>NUCLEOTIDE SEQUENCE</scope>
    <source>
        <strain evidence="2">CBHHK200</strain>
    </source>
</reference>
<keyword evidence="3" id="KW-1185">Reference proteome</keyword>
<feature type="compositionally biased region" description="Basic and acidic residues" evidence="1">
    <location>
        <begin position="177"/>
        <end position="186"/>
    </location>
</feature>
<organism evidence="2 3">
    <name type="scientific">Mycena alexandri</name>
    <dbReference type="NCBI Taxonomy" id="1745969"/>
    <lineage>
        <taxon>Eukaryota</taxon>
        <taxon>Fungi</taxon>
        <taxon>Dikarya</taxon>
        <taxon>Basidiomycota</taxon>
        <taxon>Agaricomycotina</taxon>
        <taxon>Agaricomycetes</taxon>
        <taxon>Agaricomycetidae</taxon>
        <taxon>Agaricales</taxon>
        <taxon>Marasmiineae</taxon>
        <taxon>Mycenaceae</taxon>
        <taxon>Mycena</taxon>
    </lineage>
</organism>